<evidence type="ECO:0000313" key="1">
    <source>
        <dbReference type="EMBL" id="OOL82466.1"/>
    </source>
</evidence>
<dbReference type="AlphaFoldDB" id="A0A1B5FUT6"/>
<sequence length="55" mass="6314">MPFLIYNTVIFKNKNAKSLYNNGESTKNKKIITLLKKQMKDQVLLDLILSSLEGI</sequence>
<comment type="caution">
    <text evidence="1">The sequence shown here is derived from an EMBL/GenBank/DDBJ whole genome shotgun (WGS) entry which is preliminary data.</text>
</comment>
<reference evidence="1 2" key="1">
    <citation type="submission" date="2017-02" db="EMBL/GenBank/DDBJ databases">
        <title>Clonality and virulence of isolates of VRE in Hematopoietic Stem Cell Transplanted (HSCT) patients.</title>
        <authorList>
            <person name="Marchi A.P."/>
            <person name="Martins R.C."/>
            <person name="Marie S.K."/>
            <person name="Levin A.S."/>
            <person name="Costa S.F."/>
        </authorList>
    </citation>
    <scope>NUCLEOTIDE SEQUENCE [LARGE SCALE GENOMIC DNA]</scope>
    <source>
        <strain evidence="1 2">LIM1759</strain>
    </source>
</reference>
<organism evidence="1 2">
    <name type="scientific">Enterococcus faecium</name>
    <name type="common">Streptococcus faecium</name>
    <dbReference type="NCBI Taxonomy" id="1352"/>
    <lineage>
        <taxon>Bacteria</taxon>
        <taxon>Bacillati</taxon>
        <taxon>Bacillota</taxon>
        <taxon>Bacilli</taxon>
        <taxon>Lactobacillales</taxon>
        <taxon>Enterococcaceae</taxon>
        <taxon>Enterococcus</taxon>
    </lineage>
</organism>
<dbReference type="Proteomes" id="UP000191171">
    <property type="component" value="Unassembled WGS sequence"/>
</dbReference>
<protein>
    <submittedName>
        <fullName evidence="1">Uncharacterized protein</fullName>
    </submittedName>
</protein>
<dbReference type="RefSeq" id="WP_002296660.1">
    <property type="nucleotide sequence ID" value="NZ_CP044274.1"/>
</dbReference>
<accession>A0A1B5FUT6</accession>
<evidence type="ECO:0000313" key="2">
    <source>
        <dbReference type="Proteomes" id="UP000191171"/>
    </source>
</evidence>
<dbReference type="EMBL" id="MVGJ01000047">
    <property type="protein sequence ID" value="OOL82466.1"/>
    <property type="molecule type" value="Genomic_DNA"/>
</dbReference>
<name>A0A1B5FUT6_ENTFC</name>
<proteinExistence type="predicted"/>
<gene>
    <name evidence="1" type="ORF">B1P95_09240</name>
</gene>